<sequence>MTLCRLHAGREELTRRILGRGRGGSWPQPGDPLRGRPAERLLQAADAAVADAAALERAALGSRVDTDGRTVEEVAEEVAEAVAIRAPWPPLT</sequence>
<dbReference type="Proteomes" id="UP000186168">
    <property type="component" value="Unassembled WGS sequence"/>
</dbReference>
<comment type="caution">
    <text evidence="1">The sequence shown here is derived from an EMBL/GenBank/DDBJ whole genome shotgun (WGS) entry which is preliminary data.</text>
</comment>
<name>A0A1R1SPA9_9ACTN</name>
<keyword evidence="2" id="KW-1185">Reference proteome</keyword>
<dbReference type="EMBL" id="ASQP01000102">
    <property type="protein sequence ID" value="OMI40155.1"/>
    <property type="molecule type" value="Genomic_DNA"/>
</dbReference>
<reference evidence="1 2" key="1">
    <citation type="submission" date="2013-05" db="EMBL/GenBank/DDBJ databases">
        <title>Genome sequence of Streptomyces sparsogenes DSM 40356.</title>
        <authorList>
            <person name="Coyne S."/>
            <person name="Seebeck F.P."/>
        </authorList>
    </citation>
    <scope>NUCLEOTIDE SEQUENCE [LARGE SCALE GENOMIC DNA]</scope>
    <source>
        <strain evidence="1 2">DSM 40356</strain>
    </source>
</reference>
<proteinExistence type="predicted"/>
<dbReference type="AlphaFoldDB" id="A0A1R1SPA9"/>
<organism evidence="1 2">
    <name type="scientific">Streptomyces sparsogenes DSM 40356</name>
    <dbReference type="NCBI Taxonomy" id="1331668"/>
    <lineage>
        <taxon>Bacteria</taxon>
        <taxon>Bacillati</taxon>
        <taxon>Actinomycetota</taxon>
        <taxon>Actinomycetes</taxon>
        <taxon>Kitasatosporales</taxon>
        <taxon>Streptomycetaceae</taxon>
        <taxon>Streptomyces</taxon>
    </lineage>
</organism>
<protein>
    <submittedName>
        <fullName evidence="1">Uncharacterized protein</fullName>
    </submittedName>
</protein>
<evidence type="ECO:0000313" key="1">
    <source>
        <dbReference type="EMBL" id="OMI40155.1"/>
    </source>
</evidence>
<dbReference type="InterPro" id="IPR027417">
    <property type="entry name" value="P-loop_NTPase"/>
</dbReference>
<dbReference type="Gene3D" id="3.40.50.300">
    <property type="entry name" value="P-loop containing nucleotide triphosphate hydrolases"/>
    <property type="match status" value="1"/>
</dbReference>
<evidence type="ECO:0000313" key="2">
    <source>
        <dbReference type="Proteomes" id="UP000186168"/>
    </source>
</evidence>
<accession>A0A1R1SPA9</accession>
<gene>
    <name evidence="1" type="ORF">SPAR_07187</name>
</gene>